<keyword evidence="10" id="KW-0119">Carbohydrate metabolism</keyword>
<dbReference type="Gene3D" id="3.20.20.80">
    <property type="entry name" value="Glycosidases"/>
    <property type="match status" value="1"/>
</dbReference>
<dbReference type="Gene3D" id="2.60.40.1180">
    <property type="entry name" value="Golgi alpha-mannosidase II"/>
    <property type="match status" value="1"/>
</dbReference>
<evidence type="ECO:0000313" key="17">
    <source>
        <dbReference type="Proteomes" id="UP001208570"/>
    </source>
</evidence>
<dbReference type="EMBL" id="JAODUP010001599">
    <property type="protein sequence ID" value="KAK2139807.1"/>
    <property type="molecule type" value="Genomic_DNA"/>
</dbReference>
<evidence type="ECO:0000256" key="10">
    <source>
        <dbReference type="ARBA" id="ARBA00023277"/>
    </source>
</evidence>
<evidence type="ECO:0000256" key="5">
    <source>
        <dbReference type="ARBA" id="ARBA00012595"/>
    </source>
</evidence>
<dbReference type="GO" id="GO:0005975">
    <property type="term" value="P:carbohydrate metabolic process"/>
    <property type="evidence" value="ECO:0007669"/>
    <property type="project" value="InterPro"/>
</dbReference>
<feature type="domain" description="Glycosyl hydrolase family 13 catalytic" evidence="15">
    <location>
        <begin position="39"/>
        <end position="429"/>
    </location>
</feature>
<name>A0AAD9MMK0_9ANNE</name>
<dbReference type="Proteomes" id="UP001208570">
    <property type="component" value="Unassembled WGS sequence"/>
</dbReference>
<dbReference type="GO" id="GO:0004556">
    <property type="term" value="F:alpha-amylase activity"/>
    <property type="evidence" value="ECO:0007669"/>
    <property type="project" value="UniProtKB-EC"/>
</dbReference>
<evidence type="ECO:0000256" key="13">
    <source>
        <dbReference type="SAM" id="SignalP"/>
    </source>
</evidence>
<keyword evidence="9" id="KW-0868">Chloride</keyword>
<comment type="similarity">
    <text evidence="4 12">Belongs to the glycosyl hydrolase 13 family.</text>
</comment>
<keyword evidence="13" id="KW-0732">Signal</keyword>
<evidence type="ECO:0000256" key="2">
    <source>
        <dbReference type="ARBA" id="ARBA00001913"/>
    </source>
</evidence>
<comment type="cofactor">
    <cofactor evidence="2">
        <name>Ca(2+)</name>
        <dbReference type="ChEBI" id="CHEBI:29108"/>
    </cofactor>
</comment>
<gene>
    <name evidence="16" type="ORF">LSH36_1599g00011</name>
</gene>
<dbReference type="InterPro" id="IPR031319">
    <property type="entry name" value="A-amylase_C"/>
</dbReference>
<keyword evidence="11" id="KW-0326">Glycosidase</keyword>
<dbReference type="SMART" id="SM00642">
    <property type="entry name" value="Aamy"/>
    <property type="match status" value="1"/>
</dbReference>
<keyword evidence="8" id="KW-0106">Calcium</keyword>
<dbReference type="PRINTS" id="PR00110">
    <property type="entry name" value="ALPHAAMYLASE"/>
</dbReference>
<dbReference type="PANTHER" id="PTHR43447">
    <property type="entry name" value="ALPHA-AMYLASE"/>
    <property type="match status" value="1"/>
</dbReference>
<comment type="catalytic activity">
    <reaction evidence="1">
        <text>Endohydrolysis of (1-&gt;4)-alpha-D-glucosidic linkages in polysaccharides containing three or more (1-&gt;4)-alpha-linked D-glucose units.</text>
        <dbReference type="EC" id="3.2.1.1"/>
    </reaction>
</comment>
<dbReference type="InterPro" id="IPR006046">
    <property type="entry name" value="Alpha_amylase"/>
</dbReference>
<dbReference type="AlphaFoldDB" id="A0AAD9MMK0"/>
<keyword evidence="6" id="KW-0479">Metal-binding</keyword>
<dbReference type="Pfam" id="PF02806">
    <property type="entry name" value="Alpha-amylase_C"/>
    <property type="match status" value="1"/>
</dbReference>
<feature type="chain" id="PRO_5041984638" description="alpha-amylase" evidence="13">
    <location>
        <begin position="27"/>
        <end position="684"/>
    </location>
</feature>
<evidence type="ECO:0000256" key="3">
    <source>
        <dbReference type="ARBA" id="ARBA00001923"/>
    </source>
</evidence>
<dbReference type="CDD" id="cd11317">
    <property type="entry name" value="AmyAc_bac_euk_AmyA"/>
    <property type="match status" value="1"/>
</dbReference>
<accession>A0AAD9MMK0</accession>
<feature type="domain" description="Alpha-amylase C-terminal" evidence="14">
    <location>
        <begin position="438"/>
        <end position="526"/>
    </location>
</feature>
<evidence type="ECO:0000313" key="16">
    <source>
        <dbReference type="EMBL" id="KAK2139807.1"/>
    </source>
</evidence>
<evidence type="ECO:0000259" key="15">
    <source>
        <dbReference type="SMART" id="SM00642"/>
    </source>
</evidence>
<dbReference type="InterPro" id="IPR006047">
    <property type="entry name" value="GH13_cat_dom"/>
</dbReference>
<evidence type="ECO:0000256" key="12">
    <source>
        <dbReference type="RuleBase" id="RU003615"/>
    </source>
</evidence>
<sequence>MMAIGRQKLGMVAKLSVLFLILVTVALDYDADNCQEARTVIVHLFNWKWTDVARECEQFLGPLDIVVSRQSSSERVGVVLTPSVHTVPQSVSPPNEHRIIKSPFRPWWERYQPVSYLLQSRGGNRQQFVDMVHRCGAVGVRIYVDVVINHMTGAGGTGNGSAGTPYNADECCLNFPTVPYSKEDFSTCNCGDCCTRSCDIENYQDSEQLSSERVQDKIAHYLNDLLSIGVAGFRVDASKHMWPSDLEIIFAKMTNSNEAYFPPQTKPFIYCEVIDVGGEPIAAKEYTGLGRVTEFKYSYSIGDVFRNRNDQKLSYLVNFGEAWGFLHSADALVFVDNHDNQRGHGAGGASILTYKDAGLYKRAVTFMLAHPYGFVRIMSSFTWINDWHGPPSNVYGEIDDVIIDAFGACSGGWVCEHRWRQIANMVRFRNVVIGEPIVYWWDNGQNQIAFSRGTKGFLIINGDNYDLNGVITTGLPAGTYCDVISGNLHNGSCTGRSISVSDDGRTFVYISHLWTDPMIAVHEFSRFEFQEIAEPHRRLRTVILIYYRSVLGQDLFIRGGVNPIQNCGSCVIPINHNPLGNSSHYDKYNTWRIGDSYLDWYGEHYWMVDVNMDCSVSFDGWFEFKAFVVNGDGWEPDMTQMASCYGSAGGSRPSYRTRNHVARCGYINVFAFGENSCMMNRFIP</sequence>
<evidence type="ECO:0000256" key="1">
    <source>
        <dbReference type="ARBA" id="ARBA00000548"/>
    </source>
</evidence>
<feature type="signal peptide" evidence="13">
    <location>
        <begin position="1"/>
        <end position="26"/>
    </location>
</feature>
<comment type="caution">
    <text evidence="16">The sequence shown here is derived from an EMBL/GenBank/DDBJ whole genome shotgun (WGS) entry which is preliminary data.</text>
</comment>
<evidence type="ECO:0000256" key="11">
    <source>
        <dbReference type="ARBA" id="ARBA00023295"/>
    </source>
</evidence>
<proteinExistence type="inferred from homology"/>
<keyword evidence="7" id="KW-0378">Hydrolase</keyword>
<evidence type="ECO:0000256" key="8">
    <source>
        <dbReference type="ARBA" id="ARBA00022837"/>
    </source>
</evidence>
<protein>
    <recommendedName>
        <fullName evidence="5">alpha-amylase</fullName>
        <ecNumber evidence="5">3.2.1.1</ecNumber>
    </recommendedName>
</protein>
<dbReference type="SUPFAM" id="SSF51011">
    <property type="entry name" value="Glycosyl hydrolase domain"/>
    <property type="match status" value="1"/>
</dbReference>
<evidence type="ECO:0000256" key="9">
    <source>
        <dbReference type="ARBA" id="ARBA00023214"/>
    </source>
</evidence>
<dbReference type="SUPFAM" id="SSF51445">
    <property type="entry name" value="(Trans)glycosidases"/>
    <property type="match status" value="1"/>
</dbReference>
<organism evidence="16 17">
    <name type="scientific">Paralvinella palmiformis</name>
    <dbReference type="NCBI Taxonomy" id="53620"/>
    <lineage>
        <taxon>Eukaryota</taxon>
        <taxon>Metazoa</taxon>
        <taxon>Spiralia</taxon>
        <taxon>Lophotrochozoa</taxon>
        <taxon>Annelida</taxon>
        <taxon>Polychaeta</taxon>
        <taxon>Sedentaria</taxon>
        <taxon>Canalipalpata</taxon>
        <taxon>Terebellida</taxon>
        <taxon>Terebelliformia</taxon>
        <taxon>Alvinellidae</taxon>
        <taxon>Paralvinella</taxon>
    </lineage>
</organism>
<evidence type="ECO:0000256" key="7">
    <source>
        <dbReference type="ARBA" id="ARBA00022801"/>
    </source>
</evidence>
<evidence type="ECO:0000259" key="14">
    <source>
        <dbReference type="SMART" id="SM00632"/>
    </source>
</evidence>
<evidence type="ECO:0000256" key="4">
    <source>
        <dbReference type="ARBA" id="ARBA00008061"/>
    </source>
</evidence>
<keyword evidence="17" id="KW-1185">Reference proteome</keyword>
<reference evidence="16" key="1">
    <citation type="journal article" date="2023" name="Mol. Biol. Evol.">
        <title>Third-Generation Sequencing Reveals the Adaptive Role of the Epigenome in Three Deep-Sea Polychaetes.</title>
        <authorList>
            <person name="Perez M."/>
            <person name="Aroh O."/>
            <person name="Sun Y."/>
            <person name="Lan Y."/>
            <person name="Juniper S.K."/>
            <person name="Young C.R."/>
            <person name="Angers B."/>
            <person name="Qian P.Y."/>
        </authorList>
    </citation>
    <scope>NUCLEOTIDE SEQUENCE</scope>
    <source>
        <strain evidence="16">P08H-3</strain>
    </source>
</reference>
<comment type="cofactor">
    <cofactor evidence="3">
        <name>chloride</name>
        <dbReference type="ChEBI" id="CHEBI:17996"/>
    </cofactor>
</comment>
<dbReference type="EC" id="3.2.1.1" evidence="5"/>
<evidence type="ECO:0000256" key="6">
    <source>
        <dbReference type="ARBA" id="ARBA00022723"/>
    </source>
</evidence>
<dbReference type="InterPro" id="IPR017853">
    <property type="entry name" value="GH"/>
</dbReference>
<dbReference type="InterPro" id="IPR013780">
    <property type="entry name" value="Glyco_hydro_b"/>
</dbReference>
<dbReference type="InterPro" id="IPR006048">
    <property type="entry name" value="A-amylase/branching_C"/>
</dbReference>
<dbReference type="GO" id="GO:0046872">
    <property type="term" value="F:metal ion binding"/>
    <property type="evidence" value="ECO:0007669"/>
    <property type="project" value="UniProtKB-KW"/>
</dbReference>
<dbReference type="SMART" id="SM00632">
    <property type="entry name" value="Aamy_C"/>
    <property type="match status" value="1"/>
</dbReference>